<organism evidence="1">
    <name type="scientific">Siphoviridae sp. ctnNB1</name>
    <dbReference type="NCBI Taxonomy" id="2825660"/>
    <lineage>
        <taxon>Viruses</taxon>
        <taxon>Duplodnaviria</taxon>
        <taxon>Heunggongvirae</taxon>
        <taxon>Uroviricota</taxon>
        <taxon>Caudoviricetes</taxon>
    </lineage>
</organism>
<evidence type="ECO:0000313" key="1">
    <source>
        <dbReference type="EMBL" id="DAF98342.1"/>
    </source>
</evidence>
<dbReference type="EMBL" id="BK016146">
    <property type="protein sequence ID" value="DAF98342.1"/>
    <property type="molecule type" value="Genomic_DNA"/>
</dbReference>
<reference evidence="1" key="1">
    <citation type="journal article" date="2021" name="Proc. Natl. Acad. Sci. U.S.A.">
        <title>A Catalog of Tens of Thousands of Viruses from Human Metagenomes Reveals Hidden Associations with Chronic Diseases.</title>
        <authorList>
            <person name="Tisza M.J."/>
            <person name="Buck C.B."/>
        </authorList>
    </citation>
    <scope>NUCLEOTIDE SEQUENCE</scope>
    <source>
        <strain evidence="1">CtnNB1</strain>
    </source>
</reference>
<protein>
    <submittedName>
        <fullName evidence="1">Uncharacterized protein</fullName>
    </submittedName>
</protein>
<sequence>MKYNKLRGKIVEVYGSQKCFSNEIKLSEQSITAKLNGRSDFSQSDILRWSNALNITQKEIGIYFFEN</sequence>
<proteinExistence type="predicted"/>
<dbReference type="InterPro" id="IPR008003">
    <property type="entry name" value="DUF739"/>
</dbReference>
<name>A0A8S5UVD5_9CAUD</name>
<dbReference type="Pfam" id="PF05339">
    <property type="entry name" value="DUF739"/>
    <property type="match status" value="1"/>
</dbReference>
<accession>A0A8S5UVD5</accession>